<feature type="transmembrane region" description="Helical" evidence="5">
    <location>
        <begin position="108"/>
        <end position="129"/>
    </location>
</feature>
<evidence type="ECO:0000313" key="8">
    <source>
        <dbReference type="EMBL" id="PWI24871.1"/>
    </source>
</evidence>
<proteinExistence type="predicted"/>
<dbReference type="OrthoDB" id="9806253at2"/>
<organism evidence="8 9">
    <name type="scientific">Kurthia sibirica</name>
    <dbReference type="NCBI Taxonomy" id="202750"/>
    <lineage>
        <taxon>Bacteria</taxon>
        <taxon>Bacillati</taxon>
        <taxon>Bacillota</taxon>
        <taxon>Bacilli</taxon>
        <taxon>Bacillales</taxon>
        <taxon>Caryophanaceae</taxon>
        <taxon>Kurthia</taxon>
    </lineage>
</organism>
<protein>
    <submittedName>
        <fullName evidence="8">Uncharacterized protein</fullName>
    </submittedName>
</protein>
<evidence type="ECO:0000256" key="4">
    <source>
        <dbReference type="ARBA" id="ARBA00023136"/>
    </source>
</evidence>
<dbReference type="PANTHER" id="PTHR33507">
    <property type="entry name" value="INNER MEMBRANE PROTEIN YBBJ"/>
    <property type="match status" value="1"/>
</dbReference>
<evidence type="ECO:0000256" key="5">
    <source>
        <dbReference type="SAM" id="Phobius"/>
    </source>
</evidence>
<feature type="domain" description="NfeD integral membrane" evidence="7">
    <location>
        <begin position="14"/>
        <end position="127"/>
    </location>
</feature>
<evidence type="ECO:0000259" key="7">
    <source>
        <dbReference type="Pfam" id="PF24961"/>
    </source>
</evidence>
<dbReference type="GO" id="GO:0005886">
    <property type="term" value="C:plasma membrane"/>
    <property type="evidence" value="ECO:0007669"/>
    <property type="project" value="TreeGrafter"/>
</dbReference>
<feature type="transmembrane region" description="Helical" evidence="5">
    <location>
        <begin position="6"/>
        <end position="27"/>
    </location>
</feature>
<feature type="transmembrane region" description="Helical" evidence="5">
    <location>
        <begin position="83"/>
        <end position="102"/>
    </location>
</feature>
<gene>
    <name evidence="8" type="ORF">DEX24_11465</name>
</gene>
<keyword evidence="3 5" id="KW-1133">Transmembrane helix</keyword>
<evidence type="ECO:0000256" key="1">
    <source>
        <dbReference type="ARBA" id="ARBA00004141"/>
    </source>
</evidence>
<keyword evidence="2 5" id="KW-0812">Transmembrane</keyword>
<accession>A0A2U3AK39</accession>
<dbReference type="RefSeq" id="WP_109306567.1">
    <property type="nucleotide sequence ID" value="NZ_BJUF01000054.1"/>
</dbReference>
<keyword evidence="4 5" id="KW-0472">Membrane</keyword>
<evidence type="ECO:0000313" key="9">
    <source>
        <dbReference type="Proteomes" id="UP000245938"/>
    </source>
</evidence>
<feature type="domain" description="NfeD-like C-terminal" evidence="6">
    <location>
        <begin position="159"/>
        <end position="212"/>
    </location>
</feature>
<keyword evidence="9" id="KW-1185">Reference proteome</keyword>
<evidence type="ECO:0000256" key="3">
    <source>
        <dbReference type="ARBA" id="ARBA00022989"/>
    </source>
</evidence>
<dbReference type="PANTHER" id="PTHR33507:SF3">
    <property type="entry name" value="INNER MEMBRANE PROTEIN YBBJ"/>
    <property type="match status" value="1"/>
</dbReference>
<dbReference type="AlphaFoldDB" id="A0A2U3AK39"/>
<dbReference type="EMBL" id="QFVR01000015">
    <property type="protein sequence ID" value="PWI24871.1"/>
    <property type="molecule type" value="Genomic_DNA"/>
</dbReference>
<dbReference type="InterPro" id="IPR012340">
    <property type="entry name" value="NA-bd_OB-fold"/>
</dbReference>
<dbReference type="InterPro" id="IPR002810">
    <property type="entry name" value="NfeD-like_C"/>
</dbReference>
<name>A0A2U3AK39_9BACL</name>
<comment type="caution">
    <text evidence="8">The sequence shown here is derived from an EMBL/GenBank/DDBJ whole genome shotgun (WGS) entry which is preliminary data.</text>
</comment>
<feature type="transmembrane region" description="Helical" evidence="5">
    <location>
        <begin position="58"/>
        <end position="76"/>
    </location>
</feature>
<dbReference type="Pfam" id="PF01957">
    <property type="entry name" value="NfeD"/>
    <property type="match status" value="1"/>
</dbReference>
<dbReference type="InterPro" id="IPR052165">
    <property type="entry name" value="Membrane_assoc_protease"/>
</dbReference>
<feature type="transmembrane region" description="Helical" evidence="5">
    <location>
        <begin position="34"/>
        <end position="52"/>
    </location>
</feature>
<dbReference type="InterPro" id="IPR056739">
    <property type="entry name" value="NfeD_membrane"/>
</dbReference>
<dbReference type="Proteomes" id="UP000245938">
    <property type="component" value="Unassembled WGS sequence"/>
</dbReference>
<reference evidence="8 9" key="1">
    <citation type="submission" date="2018-05" db="EMBL/GenBank/DDBJ databases">
        <title>Kurthia sibirica genome sequence.</title>
        <authorList>
            <person name="Maclea K.S."/>
            <person name="Goen A.E."/>
        </authorList>
    </citation>
    <scope>NUCLEOTIDE SEQUENCE [LARGE SCALE GENOMIC DNA]</scope>
    <source>
        <strain evidence="8 9">ATCC 49154</strain>
    </source>
</reference>
<comment type="subcellular location">
    <subcellularLocation>
        <location evidence="1">Membrane</location>
        <topology evidence="1">Multi-pass membrane protein</topology>
    </subcellularLocation>
</comment>
<sequence length="215" mass="22885">MLDSFVGFITDPVVVMILLPIISLSLVSSLFSPGIGIGGIVGSILLLVFFIGHSLAGFANFWTIILFVIGVSFVFLELLVPGMVVGFIGLIAIVGSILYSGADFIWTAYAIVVAILAAIIGMVVLVKIFGKKMSVLSRMVLSDATDTESGYVSNVNRTELLEKEATTVTALRPSGVAMLEGERLDVVSEGSFIDADKVVVIIKVEGSRIVVREKK</sequence>
<dbReference type="Pfam" id="PF24961">
    <property type="entry name" value="NfeD_membrane"/>
    <property type="match status" value="1"/>
</dbReference>
<dbReference type="Gene3D" id="2.40.50.140">
    <property type="entry name" value="Nucleic acid-binding proteins"/>
    <property type="match status" value="1"/>
</dbReference>
<evidence type="ECO:0000259" key="6">
    <source>
        <dbReference type="Pfam" id="PF01957"/>
    </source>
</evidence>
<evidence type="ECO:0000256" key="2">
    <source>
        <dbReference type="ARBA" id="ARBA00022692"/>
    </source>
</evidence>